<keyword evidence="2 5" id="KW-0812">Transmembrane</keyword>
<feature type="chain" id="PRO_5032351024" evidence="6">
    <location>
        <begin position="22"/>
        <end position="1166"/>
    </location>
</feature>
<evidence type="ECO:0000256" key="4">
    <source>
        <dbReference type="ARBA" id="ARBA00023136"/>
    </source>
</evidence>
<dbReference type="Gene3D" id="1.10.287.130">
    <property type="match status" value="1"/>
</dbReference>
<feature type="transmembrane region" description="Helical" evidence="5">
    <location>
        <begin position="918"/>
        <end position="940"/>
    </location>
</feature>
<dbReference type="InterPro" id="IPR043203">
    <property type="entry name" value="VGCC_Ca_Na"/>
</dbReference>
<dbReference type="Proteomes" id="UP000601435">
    <property type="component" value="Unassembled WGS sequence"/>
</dbReference>
<dbReference type="PANTHER" id="PTHR10037">
    <property type="entry name" value="VOLTAGE-GATED CATION CHANNEL CALCIUM AND SODIUM"/>
    <property type="match status" value="1"/>
</dbReference>
<dbReference type="Gene3D" id="1.20.120.350">
    <property type="entry name" value="Voltage-gated potassium channels. Chain C"/>
    <property type="match status" value="1"/>
</dbReference>
<dbReference type="SMART" id="SM00054">
    <property type="entry name" value="EFh"/>
    <property type="match status" value="1"/>
</dbReference>
<dbReference type="CDD" id="cd00082">
    <property type="entry name" value="HisKA"/>
    <property type="match status" value="1"/>
</dbReference>
<evidence type="ECO:0000313" key="8">
    <source>
        <dbReference type="EMBL" id="CAE7233031.1"/>
    </source>
</evidence>
<evidence type="ECO:0000256" key="3">
    <source>
        <dbReference type="ARBA" id="ARBA00022989"/>
    </source>
</evidence>
<feature type="transmembrane region" description="Helical" evidence="5">
    <location>
        <begin position="843"/>
        <end position="864"/>
    </location>
</feature>
<evidence type="ECO:0000256" key="2">
    <source>
        <dbReference type="ARBA" id="ARBA00022692"/>
    </source>
</evidence>
<dbReference type="InterPro" id="IPR002048">
    <property type="entry name" value="EF_hand_dom"/>
</dbReference>
<dbReference type="InterPro" id="IPR018247">
    <property type="entry name" value="EF_Hand_1_Ca_BS"/>
</dbReference>
<feature type="domain" description="EF-hand" evidence="7">
    <location>
        <begin position="1119"/>
        <end position="1154"/>
    </location>
</feature>
<keyword evidence="4 5" id="KW-0472">Membrane</keyword>
<dbReference type="PROSITE" id="PS50222">
    <property type="entry name" value="EF_HAND_2"/>
    <property type="match status" value="1"/>
</dbReference>
<dbReference type="SUPFAM" id="SSF81324">
    <property type="entry name" value="Voltage-gated potassium channels"/>
    <property type="match status" value="1"/>
</dbReference>
<name>A0A812KZW6_9DINO</name>
<feature type="transmembrane region" description="Helical" evidence="5">
    <location>
        <begin position="876"/>
        <end position="898"/>
    </location>
</feature>
<evidence type="ECO:0000256" key="1">
    <source>
        <dbReference type="ARBA" id="ARBA00004141"/>
    </source>
</evidence>
<keyword evidence="6" id="KW-0732">Signal</keyword>
<accession>A0A812KZW6</accession>
<dbReference type="Gene3D" id="1.10.238.10">
    <property type="entry name" value="EF-hand"/>
    <property type="match status" value="1"/>
</dbReference>
<reference evidence="8" key="1">
    <citation type="submission" date="2021-02" db="EMBL/GenBank/DDBJ databases">
        <authorList>
            <person name="Dougan E. K."/>
            <person name="Rhodes N."/>
            <person name="Thang M."/>
            <person name="Chan C."/>
        </authorList>
    </citation>
    <scope>NUCLEOTIDE SEQUENCE</scope>
</reference>
<keyword evidence="9" id="KW-1185">Reference proteome</keyword>
<dbReference type="GO" id="GO:0001518">
    <property type="term" value="C:voltage-gated sodium channel complex"/>
    <property type="evidence" value="ECO:0007669"/>
    <property type="project" value="TreeGrafter"/>
</dbReference>
<gene>
    <name evidence="8" type="primary">scn4ab</name>
    <name evidence="8" type="ORF">SNEC2469_LOCUS3724</name>
</gene>
<sequence>MKWPLQLLAMVLAGQALMVLAARRSLCSCDCCETAASREQDFPGGMQCSFAQPKVTTAPRCDSLCAKHADDATIESAQSLLDTERFCFVECVPGNEDLRAGDTCRPMSFEERKSSRGEGNIRLPKPSAVQHLRKKSWQTVLAREPKKPEAPKAWASLEASDMEKALKDGKKAATKAMEEAKAVQQASYAGFSVVSKAARAEEDARKAAVMAMNTEEKVRKVLDMAKIEAHAEAFGVLKEVLPPMQQAARAAAKANAMAGPGSESEEAQKRQVLATSKAAADGMKPWSDAMQNAVKVRDAYASRGKELAEASLAAERNAQYLEKESRAWQTVQTPQAERKASNLHSKAQEFMATASENDERANKYFDIARSIDGSLPSYSQQAEQAGLLWPRGGVPARFGAMPSSLKARAGKPSVAEMKAQLSGLRKPAASTMEALYTKYHQICTSQDPPLQEVHVNEPDMNWKALILSLPSPDNEKVLGCGVRRMLLKRADCVYDGIYRFHVERRDLSQMMFDFRDAYDDPYHHYKDKSFEHDVDTALRAAILPHLVQFKELHCKDSQMELVSHISGTALPWEKAVVQHFPVTFRVLLDSFMNENQIALENIKLEFCEDHGYKIKDPELLDRWRLFHRSHAQYRIISTDEAMEQVAHVLKEVVEERKSKANLQAFMLICVARHSFTGDGMTKGAICIGQDITEMKELDVKKSNMAAAVTHELRSPLHGIIGLSEQLIGTAGDGIRKKQLTLPRRSMQWHGIRRLREVYLRPSAKPQQTQEFTPVAVAQVTAPNDAVFKTDASRTTFVEAVESEALSRAQAAAQKEKSERQAWRCFSARSFRGRAKELASSPSLGHFILILISINLVCLGVEVDLGTTHGQLDMPEWFNWFNLAVVCIFASEIVLKIVGLGLQDFVCGAERWWNFFDTLIIGASLVESFIEIFAQASLGTHMVHIRSLRFVRVIRALRGFRVIRFLRYVSALRGLIFSIVSTMGSLMWTMVLLVLLFYSFGVIFTQIVSDHCRLETISATGDANAVPYCTDDDARKHFPTVARTMLSLFMVISSGANWHELLEPLQRISWFAVGFLIFYIVITVFAVLNVVTGVFCHTAIESAQADKEIAVMVQMEKEAAHVRGLKSMFNEMDADGSNMVSVNELKAALNTMKLASFLESMEISTKD</sequence>
<dbReference type="OrthoDB" id="431720at2759"/>
<dbReference type="GO" id="GO:0005509">
    <property type="term" value="F:calcium ion binding"/>
    <property type="evidence" value="ECO:0007669"/>
    <property type="project" value="InterPro"/>
</dbReference>
<dbReference type="Gene3D" id="1.10.287.70">
    <property type="match status" value="1"/>
</dbReference>
<evidence type="ECO:0000313" key="9">
    <source>
        <dbReference type="Proteomes" id="UP000601435"/>
    </source>
</evidence>
<dbReference type="PANTHER" id="PTHR10037:SF62">
    <property type="entry name" value="SODIUM CHANNEL PROTEIN 60E"/>
    <property type="match status" value="1"/>
</dbReference>
<feature type="signal peptide" evidence="6">
    <location>
        <begin position="1"/>
        <end position="21"/>
    </location>
</feature>
<dbReference type="AlphaFoldDB" id="A0A812KZW6"/>
<comment type="subcellular location">
    <subcellularLocation>
        <location evidence="1">Membrane</location>
        <topology evidence="1">Multi-pass membrane protein</topology>
    </subcellularLocation>
</comment>
<evidence type="ECO:0000259" key="7">
    <source>
        <dbReference type="PROSITE" id="PS50222"/>
    </source>
</evidence>
<dbReference type="InterPro" id="IPR036097">
    <property type="entry name" value="HisK_dim/P_sf"/>
</dbReference>
<dbReference type="EMBL" id="CAJNJA010008120">
    <property type="protein sequence ID" value="CAE7233031.1"/>
    <property type="molecule type" value="Genomic_DNA"/>
</dbReference>
<evidence type="ECO:0000256" key="5">
    <source>
        <dbReference type="SAM" id="Phobius"/>
    </source>
</evidence>
<organism evidence="8 9">
    <name type="scientific">Symbiodinium necroappetens</name>
    <dbReference type="NCBI Taxonomy" id="1628268"/>
    <lineage>
        <taxon>Eukaryota</taxon>
        <taxon>Sar</taxon>
        <taxon>Alveolata</taxon>
        <taxon>Dinophyceae</taxon>
        <taxon>Suessiales</taxon>
        <taxon>Symbiodiniaceae</taxon>
        <taxon>Symbiodinium</taxon>
    </lineage>
</organism>
<dbReference type="InterPro" id="IPR005821">
    <property type="entry name" value="Ion_trans_dom"/>
</dbReference>
<protein>
    <submittedName>
        <fullName evidence="8">Scn4ab protein</fullName>
    </submittedName>
</protein>
<dbReference type="Pfam" id="PF00520">
    <property type="entry name" value="Ion_trans"/>
    <property type="match status" value="1"/>
</dbReference>
<dbReference type="InterPro" id="IPR027359">
    <property type="entry name" value="Volt_channel_dom_sf"/>
</dbReference>
<comment type="caution">
    <text evidence="8">The sequence shown here is derived from an EMBL/GenBank/DDBJ whole genome shotgun (WGS) entry which is preliminary data.</text>
</comment>
<proteinExistence type="predicted"/>
<dbReference type="GO" id="GO:0005248">
    <property type="term" value="F:voltage-gated sodium channel activity"/>
    <property type="evidence" value="ECO:0007669"/>
    <property type="project" value="TreeGrafter"/>
</dbReference>
<dbReference type="GO" id="GO:0000155">
    <property type="term" value="F:phosphorelay sensor kinase activity"/>
    <property type="evidence" value="ECO:0007669"/>
    <property type="project" value="InterPro"/>
</dbReference>
<feature type="transmembrane region" description="Helical" evidence="5">
    <location>
        <begin position="1069"/>
        <end position="1090"/>
    </location>
</feature>
<dbReference type="SUPFAM" id="SSF47384">
    <property type="entry name" value="Homodimeric domain of signal transducing histidine kinase"/>
    <property type="match status" value="1"/>
</dbReference>
<feature type="non-terminal residue" evidence="8">
    <location>
        <position position="1166"/>
    </location>
</feature>
<evidence type="ECO:0000256" key="6">
    <source>
        <dbReference type="SAM" id="SignalP"/>
    </source>
</evidence>
<dbReference type="InterPro" id="IPR003661">
    <property type="entry name" value="HisK_dim/P_dom"/>
</dbReference>
<dbReference type="PROSITE" id="PS00018">
    <property type="entry name" value="EF_HAND_1"/>
    <property type="match status" value="1"/>
</dbReference>
<keyword evidence="3 5" id="KW-1133">Transmembrane helix</keyword>